<dbReference type="RefSeq" id="WP_377943646.1">
    <property type="nucleotide sequence ID" value="NZ_JBHUCX010000035.1"/>
</dbReference>
<evidence type="ECO:0000256" key="5">
    <source>
        <dbReference type="ARBA" id="ARBA00022490"/>
    </source>
</evidence>
<evidence type="ECO:0000256" key="10">
    <source>
        <dbReference type="ARBA" id="ARBA00023146"/>
    </source>
</evidence>
<keyword evidence="15" id="KW-1185">Reference proteome</keyword>
<dbReference type="EC" id="6.1.1.15" evidence="3 12"/>
<dbReference type="SUPFAM" id="SSF55681">
    <property type="entry name" value="Class II aaRS and biotin synthetases"/>
    <property type="match status" value="1"/>
</dbReference>
<evidence type="ECO:0000256" key="3">
    <source>
        <dbReference type="ARBA" id="ARBA00012831"/>
    </source>
</evidence>
<evidence type="ECO:0000256" key="6">
    <source>
        <dbReference type="ARBA" id="ARBA00022598"/>
    </source>
</evidence>
<evidence type="ECO:0000313" key="15">
    <source>
        <dbReference type="Proteomes" id="UP001597079"/>
    </source>
</evidence>
<dbReference type="InterPro" id="IPR006195">
    <property type="entry name" value="aa-tRNA-synth_II"/>
</dbReference>
<gene>
    <name evidence="14" type="primary">proS</name>
    <name evidence="14" type="ORF">ACFSB2_13765</name>
</gene>
<dbReference type="Pfam" id="PF00587">
    <property type="entry name" value="tRNA-synt_2b"/>
    <property type="match status" value="1"/>
</dbReference>
<dbReference type="InterPro" id="IPR044140">
    <property type="entry name" value="ProRS_anticodon_short"/>
</dbReference>
<comment type="caution">
    <text evidence="14">The sequence shown here is derived from an EMBL/GenBank/DDBJ whole genome shotgun (WGS) entry which is preliminary data.</text>
</comment>
<evidence type="ECO:0000256" key="1">
    <source>
        <dbReference type="ARBA" id="ARBA00004496"/>
    </source>
</evidence>
<keyword evidence="6 14" id="KW-0436">Ligase</keyword>
<dbReference type="GO" id="GO:0004827">
    <property type="term" value="F:proline-tRNA ligase activity"/>
    <property type="evidence" value="ECO:0007669"/>
    <property type="project" value="UniProtKB-EC"/>
</dbReference>
<accession>A0ABW4JHP4</accession>
<evidence type="ECO:0000256" key="11">
    <source>
        <dbReference type="ARBA" id="ARBA00047671"/>
    </source>
</evidence>
<keyword evidence="7" id="KW-0547">Nucleotide-binding</keyword>
<dbReference type="Gene3D" id="3.40.50.800">
    <property type="entry name" value="Anticodon-binding domain"/>
    <property type="match status" value="1"/>
</dbReference>
<dbReference type="Proteomes" id="UP001597079">
    <property type="component" value="Unassembled WGS sequence"/>
</dbReference>
<keyword evidence="10" id="KW-0030">Aminoacyl-tRNA synthetase</keyword>
<dbReference type="PROSITE" id="PS50862">
    <property type="entry name" value="AA_TRNA_LIGASE_II"/>
    <property type="match status" value="1"/>
</dbReference>
<dbReference type="InterPro" id="IPR036621">
    <property type="entry name" value="Anticodon-bd_dom_sf"/>
</dbReference>
<dbReference type="EMBL" id="JBHUCX010000035">
    <property type="protein sequence ID" value="MFD1675764.1"/>
    <property type="molecule type" value="Genomic_DNA"/>
</dbReference>
<keyword evidence="9" id="KW-0648">Protein biosynthesis</keyword>
<evidence type="ECO:0000313" key="14">
    <source>
        <dbReference type="EMBL" id="MFD1675764.1"/>
    </source>
</evidence>
<dbReference type="Pfam" id="PF03129">
    <property type="entry name" value="HGTP_anticodon"/>
    <property type="match status" value="1"/>
</dbReference>
<evidence type="ECO:0000256" key="12">
    <source>
        <dbReference type="NCBIfam" id="TIGR00409"/>
    </source>
</evidence>
<proteinExistence type="predicted"/>
<keyword evidence="5" id="KW-0963">Cytoplasm</keyword>
<dbReference type="InterPro" id="IPR002314">
    <property type="entry name" value="aa-tRNA-synt_IIb"/>
</dbReference>
<dbReference type="InterPro" id="IPR045864">
    <property type="entry name" value="aa-tRNA-synth_II/BPL/LPL"/>
</dbReference>
<comment type="subunit">
    <text evidence="2">Homodimer.</text>
</comment>
<name>A0ABW4JHP4_9BACL</name>
<evidence type="ECO:0000256" key="7">
    <source>
        <dbReference type="ARBA" id="ARBA00022741"/>
    </source>
</evidence>
<dbReference type="InterPro" id="IPR004154">
    <property type="entry name" value="Anticodon-bd"/>
</dbReference>
<organism evidence="14 15">
    <name type="scientific">Alicyclobacillus fodiniaquatilis</name>
    <dbReference type="NCBI Taxonomy" id="1661150"/>
    <lineage>
        <taxon>Bacteria</taxon>
        <taxon>Bacillati</taxon>
        <taxon>Bacillota</taxon>
        <taxon>Bacilli</taxon>
        <taxon>Bacillales</taxon>
        <taxon>Alicyclobacillaceae</taxon>
        <taxon>Alicyclobacillus</taxon>
    </lineage>
</organism>
<evidence type="ECO:0000256" key="8">
    <source>
        <dbReference type="ARBA" id="ARBA00022840"/>
    </source>
</evidence>
<dbReference type="PANTHER" id="PTHR42753:SF2">
    <property type="entry name" value="PROLINE--TRNA LIGASE"/>
    <property type="match status" value="1"/>
</dbReference>
<protein>
    <recommendedName>
        <fullName evidence="4 12">Proline--tRNA ligase</fullName>
        <ecNumber evidence="3 12">6.1.1.15</ecNumber>
    </recommendedName>
</protein>
<dbReference type="Gene3D" id="3.30.930.10">
    <property type="entry name" value="Bira Bifunctional Protein, Domain 2"/>
    <property type="match status" value="1"/>
</dbReference>
<dbReference type="InterPro" id="IPR002316">
    <property type="entry name" value="Pro-tRNA-ligase_IIa"/>
</dbReference>
<dbReference type="SUPFAM" id="SSF52954">
    <property type="entry name" value="Class II aaRS ABD-related"/>
    <property type="match status" value="1"/>
</dbReference>
<evidence type="ECO:0000256" key="2">
    <source>
        <dbReference type="ARBA" id="ARBA00011738"/>
    </source>
</evidence>
<dbReference type="CDD" id="cd00779">
    <property type="entry name" value="ProRS_core_prok"/>
    <property type="match status" value="1"/>
</dbReference>
<comment type="catalytic activity">
    <reaction evidence="11">
        <text>tRNA(Pro) + L-proline + ATP = L-prolyl-tRNA(Pro) + AMP + diphosphate</text>
        <dbReference type="Rhea" id="RHEA:14305"/>
        <dbReference type="Rhea" id="RHEA-COMP:9700"/>
        <dbReference type="Rhea" id="RHEA-COMP:9702"/>
        <dbReference type="ChEBI" id="CHEBI:30616"/>
        <dbReference type="ChEBI" id="CHEBI:33019"/>
        <dbReference type="ChEBI" id="CHEBI:60039"/>
        <dbReference type="ChEBI" id="CHEBI:78442"/>
        <dbReference type="ChEBI" id="CHEBI:78532"/>
        <dbReference type="ChEBI" id="CHEBI:456215"/>
        <dbReference type="EC" id="6.1.1.15"/>
    </reaction>
</comment>
<feature type="domain" description="Aminoacyl-transfer RNA synthetases class-II family profile" evidence="13">
    <location>
        <begin position="38"/>
        <end position="337"/>
    </location>
</feature>
<comment type="subcellular location">
    <subcellularLocation>
        <location evidence="1">Cytoplasm</location>
    </subcellularLocation>
</comment>
<evidence type="ECO:0000256" key="4">
    <source>
        <dbReference type="ARBA" id="ARBA00019110"/>
    </source>
</evidence>
<dbReference type="PRINTS" id="PR01046">
    <property type="entry name" value="TRNASYNTHPRO"/>
</dbReference>
<reference evidence="15" key="1">
    <citation type="journal article" date="2019" name="Int. J. Syst. Evol. Microbiol.">
        <title>The Global Catalogue of Microorganisms (GCM) 10K type strain sequencing project: providing services to taxonomists for standard genome sequencing and annotation.</title>
        <authorList>
            <consortium name="The Broad Institute Genomics Platform"/>
            <consortium name="The Broad Institute Genome Sequencing Center for Infectious Disease"/>
            <person name="Wu L."/>
            <person name="Ma J."/>
        </authorList>
    </citation>
    <scope>NUCLEOTIDE SEQUENCE [LARGE SCALE GENOMIC DNA]</scope>
    <source>
        <strain evidence="15">CGMCC 1.12286</strain>
    </source>
</reference>
<keyword evidence="8" id="KW-0067">ATP-binding</keyword>
<dbReference type="InterPro" id="IPR050062">
    <property type="entry name" value="Pro-tRNA_synthetase"/>
</dbReference>
<sequence length="448" mass="49616">MRMSTLLVKTEKHAPADAQLTSHQLLVRSGLVHQLSAGIYSLTPLATQVLHRIADIARETMSEIGGQEVLLPVVQPAALWRASGRYEAVDASLVRFADRNQQEMVLALTHEEAATELVRNIVHSYRQLPLIIYQLQTKFRDEARPRGGLVRLREFLMKDAYSFHETTEDLNSHYAQVLAAYERFYQRCGLDVLAVESDTGMMGGGEAHEFMFLDADGEDTLLLCPTCDYAANREVAVGRRALGSGEMAQNPSRVDEGEVDDAYHCVRCGALLQRVRGIEVGNIFKLGIKYSSALQANFTAADGRVAPLVMGCYGIGITRVLACLIQQHHDENGIVWPESVAPYPYHLAVIGADARIKETAERIYQTLGARHVLFDDRAVAAGSKLKDADLLGMPVRITVSQRTLEEGRVELRQRANGRQVYVPLATIGDSAEWARLFAAMMSDKEIAH</sequence>
<dbReference type="InterPro" id="IPR004500">
    <property type="entry name" value="Pro-tRNA-synth_IIa_bac-type"/>
</dbReference>
<dbReference type="CDD" id="cd00861">
    <property type="entry name" value="ProRS_anticodon_short"/>
    <property type="match status" value="1"/>
</dbReference>
<dbReference type="InterPro" id="IPR033730">
    <property type="entry name" value="ProRS_core_prok"/>
</dbReference>
<evidence type="ECO:0000259" key="13">
    <source>
        <dbReference type="PROSITE" id="PS50862"/>
    </source>
</evidence>
<dbReference type="NCBIfam" id="TIGR00409">
    <property type="entry name" value="proS_fam_II"/>
    <property type="match status" value="1"/>
</dbReference>
<evidence type="ECO:0000256" key="9">
    <source>
        <dbReference type="ARBA" id="ARBA00022917"/>
    </source>
</evidence>
<dbReference type="PANTHER" id="PTHR42753">
    <property type="entry name" value="MITOCHONDRIAL RIBOSOME PROTEIN L39/PROLYL-TRNA LIGASE FAMILY MEMBER"/>
    <property type="match status" value="1"/>
</dbReference>